<protein>
    <submittedName>
        <fullName evidence="1">(rape) hypothetical protein</fullName>
    </submittedName>
</protein>
<reference evidence="1" key="1">
    <citation type="submission" date="2021-01" db="EMBL/GenBank/DDBJ databases">
        <authorList>
            <consortium name="Genoscope - CEA"/>
            <person name="William W."/>
        </authorList>
    </citation>
    <scope>NUCLEOTIDE SEQUENCE</scope>
</reference>
<dbReference type="Proteomes" id="UP001295469">
    <property type="component" value="Chromosome A02"/>
</dbReference>
<proteinExistence type="predicted"/>
<organism evidence="1">
    <name type="scientific">Brassica napus</name>
    <name type="common">Rape</name>
    <dbReference type="NCBI Taxonomy" id="3708"/>
    <lineage>
        <taxon>Eukaryota</taxon>
        <taxon>Viridiplantae</taxon>
        <taxon>Streptophyta</taxon>
        <taxon>Embryophyta</taxon>
        <taxon>Tracheophyta</taxon>
        <taxon>Spermatophyta</taxon>
        <taxon>Magnoliopsida</taxon>
        <taxon>eudicotyledons</taxon>
        <taxon>Gunneridae</taxon>
        <taxon>Pentapetalae</taxon>
        <taxon>rosids</taxon>
        <taxon>malvids</taxon>
        <taxon>Brassicales</taxon>
        <taxon>Brassicaceae</taxon>
        <taxon>Brassiceae</taxon>
        <taxon>Brassica</taxon>
    </lineage>
</organism>
<dbReference type="EMBL" id="HG994356">
    <property type="protein sequence ID" value="CAF2138856.1"/>
    <property type="molecule type" value="Genomic_DNA"/>
</dbReference>
<gene>
    <name evidence="1" type="ORF">DARMORV10_A02P15030.1</name>
</gene>
<dbReference type="AlphaFoldDB" id="A0A816WV95"/>
<accession>A0A816WV95</accession>
<evidence type="ECO:0000313" key="1">
    <source>
        <dbReference type="EMBL" id="CAF2138856.1"/>
    </source>
</evidence>
<name>A0A816WV95_BRANA</name>
<sequence length="117" mass="12621">MVRCVTLQHCNLIRVDVQFPMDLHFVGVDDLGKKTRGEIDESSCFLSAAGGMMTSLSRPCVGIQDVMRSSEGIDFVTNQTHAKTTCHDHVGADVTRGLEKSHDAPTCSTLSVARGKG</sequence>